<dbReference type="InterPro" id="IPR013155">
    <property type="entry name" value="M/V/L/I-tRNA-synth_anticd-bd"/>
</dbReference>
<dbReference type="Gene3D" id="3.40.50.620">
    <property type="entry name" value="HUPs"/>
    <property type="match status" value="2"/>
</dbReference>
<dbReference type="PROSITE" id="PS00178">
    <property type="entry name" value="AA_TRNA_LIGASE_I"/>
    <property type="match status" value="1"/>
</dbReference>
<evidence type="ECO:0000256" key="15">
    <source>
        <dbReference type="SAM" id="Coils"/>
    </source>
</evidence>
<dbReference type="Gene3D" id="1.10.287.380">
    <property type="entry name" value="Valyl-tRNA synthetase, C-terminal domain"/>
    <property type="match status" value="1"/>
</dbReference>
<reference evidence="18" key="1">
    <citation type="submission" date="2023-06" db="EMBL/GenBank/DDBJ databases">
        <title>Multi-omics analyses reveal the molecular pathogenesis toolkit of Lasiodiplodia hormozganensis, a cross-kingdom pathogen.</title>
        <authorList>
            <person name="Felix C."/>
            <person name="Meneses R."/>
            <person name="Goncalves M.F.M."/>
            <person name="Tilleman L."/>
            <person name="Duarte A.S."/>
            <person name="Jorrin-Novo J.V."/>
            <person name="Van De Peer Y."/>
            <person name="Deforce D."/>
            <person name="Van Nieuwerburgh F."/>
            <person name="Esteves A.C."/>
            <person name="Alves A."/>
        </authorList>
    </citation>
    <scope>NUCLEOTIDE SEQUENCE</scope>
    <source>
        <strain evidence="18">CBS 339.90</strain>
    </source>
</reference>
<evidence type="ECO:0000256" key="12">
    <source>
        <dbReference type="ARBA" id="ARBA00040837"/>
    </source>
</evidence>
<evidence type="ECO:0000256" key="8">
    <source>
        <dbReference type="ARBA" id="ARBA00022840"/>
    </source>
</evidence>
<dbReference type="FunFam" id="3.40.50.620:FF:000020">
    <property type="entry name" value="Valine--tRNA ligase, mitochondrial"/>
    <property type="match status" value="1"/>
</dbReference>
<evidence type="ECO:0000256" key="1">
    <source>
        <dbReference type="ARBA" id="ARBA00004173"/>
    </source>
</evidence>
<dbReference type="GO" id="GO:0002161">
    <property type="term" value="F:aminoacyl-tRNA deacylase activity"/>
    <property type="evidence" value="ECO:0007669"/>
    <property type="project" value="InterPro"/>
</dbReference>
<dbReference type="PANTHER" id="PTHR11946:SF109">
    <property type="entry name" value="VALINE--TRNA LIGASE"/>
    <property type="match status" value="1"/>
</dbReference>
<comment type="similarity">
    <text evidence="3 14">Belongs to the class-I aminoacyl-tRNA synthetase family.</text>
</comment>
<dbReference type="InterPro" id="IPR001412">
    <property type="entry name" value="aa-tRNA-synth_I_CS"/>
</dbReference>
<dbReference type="InterPro" id="IPR002300">
    <property type="entry name" value="aa-tRNA-synth_Ia"/>
</dbReference>
<dbReference type="Pfam" id="PF00133">
    <property type="entry name" value="tRNA-synt_1"/>
    <property type="match status" value="1"/>
</dbReference>
<dbReference type="EMBL" id="JAUJDW010000146">
    <property type="protein sequence ID" value="KAK0624512.1"/>
    <property type="molecule type" value="Genomic_DNA"/>
</dbReference>
<dbReference type="InterPro" id="IPR037118">
    <property type="entry name" value="Val-tRNA_synth_C_sf"/>
</dbReference>
<dbReference type="Gene3D" id="1.10.730.10">
    <property type="entry name" value="Isoleucyl-tRNA Synthetase, Domain 1"/>
    <property type="match status" value="1"/>
</dbReference>
<dbReference type="NCBIfam" id="NF004349">
    <property type="entry name" value="PRK05729.1"/>
    <property type="match status" value="1"/>
</dbReference>
<feature type="domain" description="Methionyl/Valyl/Leucyl/Isoleucyl-tRNA synthetase anticodon-binding" evidence="17">
    <location>
        <begin position="676"/>
        <end position="822"/>
    </location>
</feature>
<keyword evidence="7 14" id="KW-0547">Nucleotide-binding</keyword>
<evidence type="ECO:0000313" key="19">
    <source>
        <dbReference type="Proteomes" id="UP001175001"/>
    </source>
</evidence>
<comment type="subcellular location">
    <subcellularLocation>
        <location evidence="2">Cytoplasm</location>
    </subcellularLocation>
    <subcellularLocation>
        <location evidence="1">Mitochondrion</location>
    </subcellularLocation>
</comment>
<comment type="caution">
    <text evidence="18">The sequence shown here is derived from an EMBL/GenBank/DDBJ whole genome shotgun (WGS) entry which is preliminary data.</text>
</comment>
<dbReference type="GO" id="GO:0005524">
    <property type="term" value="F:ATP binding"/>
    <property type="evidence" value="ECO:0007669"/>
    <property type="project" value="UniProtKB-KW"/>
</dbReference>
<evidence type="ECO:0000256" key="4">
    <source>
        <dbReference type="ARBA" id="ARBA00013169"/>
    </source>
</evidence>
<accession>A0AA39WZI3</accession>
<dbReference type="InterPro" id="IPR033705">
    <property type="entry name" value="Anticodon_Ia_Val"/>
</dbReference>
<dbReference type="InterPro" id="IPR009008">
    <property type="entry name" value="Val/Leu/Ile-tRNA-synth_edit"/>
</dbReference>
<feature type="domain" description="Aminoacyl-tRNA synthetase class Ia" evidence="16">
    <location>
        <begin position="9"/>
        <end position="626"/>
    </location>
</feature>
<dbReference type="AlphaFoldDB" id="A0AA39WZI3"/>
<dbReference type="SUPFAM" id="SSF52374">
    <property type="entry name" value="Nucleotidylyl transferase"/>
    <property type="match status" value="1"/>
</dbReference>
<protein>
    <recommendedName>
        <fullName evidence="12">Valine--tRNA ligase, mitochondrial</fullName>
        <ecNumber evidence="4">6.1.1.9</ecNumber>
    </recommendedName>
    <alternativeName>
        <fullName evidence="11">Valyl-tRNA synthetase</fullName>
    </alternativeName>
</protein>
<dbReference type="Gene3D" id="3.90.740.10">
    <property type="entry name" value="Valyl/Leucyl/Isoleucyl-tRNA synthetase, editing domain"/>
    <property type="match status" value="1"/>
</dbReference>
<dbReference type="Pfam" id="PF08264">
    <property type="entry name" value="Anticodon_1"/>
    <property type="match status" value="1"/>
</dbReference>
<sequence length="960" mass="107776">MPQPVESAWYAWWKKAGFLEPRPGDDAEVFSMPMPPPNVTGALHMGHALTISIQDTLVRWNRMLGKKTLWTPGCDHAGIATQNIVENMLSRREGITRHDVGREKFIELAHEWKEENRVRINDALERMGASVDWSHEAFTMDDNFTTAVQETFVRLHEEGLIYRSDRLVNWCPKLNTAISNLEVVNMEIGGRTFLDVPGYEKKIEFGVLHHINYPIVEPGGAKTIEIATTRPESIFGDTGIAVHPEDSRYQELVGKHAKHPFLDRLLPIVADESVSMDFGTGAVKITPAHDFNDFAVGQRHGLDIVSIFNDDGTLNDNAGSFSGMKRFDARPAVIEQLKAEGLYVKWVSNPMSVPLCDRSKDFIERRLKPQWWMKTKEMADAAAQAVKDGQIKILPETAEKSFSRWMDECQDWCLSRQLWWGHRVPAYFVDIDGQPANDENARWVTGRSKSEARAKAAARFPGQTFSLRQDPDVLDTWLSAALWPFASLGWPKETTDLKTFYPQSVLETGWDILFFWVARMVMLGIRLTGQVPFKEVYCHSLIRDSEGRKMSKSLGNVIDPVDVMDGIELQQLHAKLLTGNLDPKELATATKYQKTSFPQGIPDCGADALRFNLLSYMTGGGDINFDVKLIHANRRFCNKIFQATKYVLGKLGPDFTPSPTPSTTTTTNTASLSLADRWILHKLSTAARAANAALASRDFAGLTSTLYQFWDTDLCRVYIEKTKRVFLRGTAAEALAAKHTLYAALDAGLRLVHPVLPFLSEEMWQRLPRRPGDDTTPSVMVARYPVYDASLDDPAAAEAYELLLSVAKAVRSLLDQYAVKQDGVVYLQLFDGAAADVCREQFYTIRSLVGRKVTSLTLLGADEASPAGCISNPVSRTATAFLQLRGQVDIDAEVEKATRKLGKAKEALRRQQTVMQSEKYKTKASEKVREIEEQKLENAKSEVEEYAKTLSLFQRLKLEL</sequence>
<dbReference type="HAMAP" id="MF_02004">
    <property type="entry name" value="Val_tRNA_synth_type1"/>
    <property type="match status" value="1"/>
</dbReference>
<organism evidence="18 19">
    <name type="scientific">Lasiodiplodia hormozganensis</name>
    <dbReference type="NCBI Taxonomy" id="869390"/>
    <lineage>
        <taxon>Eukaryota</taxon>
        <taxon>Fungi</taxon>
        <taxon>Dikarya</taxon>
        <taxon>Ascomycota</taxon>
        <taxon>Pezizomycotina</taxon>
        <taxon>Dothideomycetes</taxon>
        <taxon>Dothideomycetes incertae sedis</taxon>
        <taxon>Botryosphaeriales</taxon>
        <taxon>Botryosphaeriaceae</taxon>
        <taxon>Lasiodiplodia</taxon>
    </lineage>
</organism>
<dbReference type="CDD" id="cd07962">
    <property type="entry name" value="Anticodon_Ia_Val"/>
    <property type="match status" value="1"/>
</dbReference>
<keyword evidence="10 14" id="KW-0030">Aminoacyl-tRNA synthetase</keyword>
<evidence type="ECO:0000256" key="13">
    <source>
        <dbReference type="ARBA" id="ARBA00047552"/>
    </source>
</evidence>
<evidence type="ECO:0000256" key="14">
    <source>
        <dbReference type="RuleBase" id="RU363035"/>
    </source>
</evidence>
<dbReference type="EC" id="6.1.1.9" evidence="4"/>
<evidence type="ECO:0000256" key="11">
    <source>
        <dbReference type="ARBA" id="ARBA00029936"/>
    </source>
</evidence>
<feature type="coiled-coil region" evidence="15">
    <location>
        <begin position="894"/>
        <end position="956"/>
    </location>
</feature>
<dbReference type="CDD" id="cd00817">
    <property type="entry name" value="ValRS_core"/>
    <property type="match status" value="1"/>
</dbReference>
<keyword evidence="19" id="KW-1185">Reference proteome</keyword>
<dbReference type="GO" id="GO:0006438">
    <property type="term" value="P:valyl-tRNA aminoacylation"/>
    <property type="evidence" value="ECO:0007669"/>
    <property type="project" value="InterPro"/>
</dbReference>
<evidence type="ECO:0000256" key="6">
    <source>
        <dbReference type="ARBA" id="ARBA00022598"/>
    </source>
</evidence>
<gene>
    <name evidence="18" type="primary">cyt-20_0</name>
    <name evidence="18" type="ORF">DIS24_g11148</name>
</gene>
<keyword evidence="6 14" id="KW-0436">Ligase</keyword>
<dbReference type="InterPro" id="IPR009080">
    <property type="entry name" value="tRNAsynth_Ia_anticodon-bd"/>
</dbReference>
<dbReference type="FunFam" id="1.10.730.10:FF:000009">
    <property type="entry name" value="Valine--tRNA ligase, mitochondrial"/>
    <property type="match status" value="1"/>
</dbReference>
<dbReference type="NCBIfam" id="TIGR00422">
    <property type="entry name" value="valS"/>
    <property type="match status" value="1"/>
</dbReference>
<dbReference type="PRINTS" id="PR00986">
    <property type="entry name" value="TRNASYNTHVAL"/>
</dbReference>
<evidence type="ECO:0000256" key="5">
    <source>
        <dbReference type="ARBA" id="ARBA00022490"/>
    </source>
</evidence>
<dbReference type="InterPro" id="IPR014729">
    <property type="entry name" value="Rossmann-like_a/b/a_fold"/>
</dbReference>
<evidence type="ECO:0000256" key="3">
    <source>
        <dbReference type="ARBA" id="ARBA00005594"/>
    </source>
</evidence>
<keyword evidence="5" id="KW-0963">Cytoplasm</keyword>
<dbReference type="FunFam" id="3.90.740.10:FF:000005">
    <property type="entry name" value="Valine--tRNA ligase, mitochondrial"/>
    <property type="match status" value="1"/>
</dbReference>
<evidence type="ECO:0000313" key="18">
    <source>
        <dbReference type="EMBL" id="KAK0624512.1"/>
    </source>
</evidence>
<evidence type="ECO:0000259" key="17">
    <source>
        <dbReference type="Pfam" id="PF08264"/>
    </source>
</evidence>
<evidence type="ECO:0000256" key="10">
    <source>
        <dbReference type="ARBA" id="ARBA00023146"/>
    </source>
</evidence>
<dbReference type="PANTHER" id="PTHR11946">
    <property type="entry name" value="VALYL-TRNA SYNTHETASES"/>
    <property type="match status" value="1"/>
</dbReference>
<dbReference type="GO" id="GO:0005739">
    <property type="term" value="C:mitochondrion"/>
    <property type="evidence" value="ECO:0007669"/>
    <property type="project" value="UniProtKB-SubCell"/>
</dbReference>
<dbReference type="Proteomes" id="UP001175001">
    <property type="component" value="Unassembled WGS sequence"/>
</dbReference>
<keyword evidence="9 14" id="KW-0648">Protein biosynthesis</keyword>
<evidence type="ECO:0000256" key="9">
    <source>
        <dbReference type="ARBA" id="ARBA00022917"/>
    </source>
</evidence>
<keyword evidence="8 14" id="KW-0067">ATP-binding</keyword>
<dbReference type="GO" id="GO:0005829">
    <property type="term" value="C:cytosol"/>
    <property type="evidence" value="ECO:0007669"/>
    <property type="project" value="TreeGrafter"/>
</dbReference>
<evidence type="ECO:0000256" key="2">
    <source>
        <dbReference type="ARBA" id="ARBA00004496"/>
    </source>
</evidence>
<dbReference type="InterPro" id="IPR002303">
    <property type="entry name" value="Valyl-tRNA_ligase"/>
</dbReference>
<name>A0AA39WZI3_9PEZI</name>
<dbReference type="SUPFAM" id="SSF50677">
    <property type="entry name" value="ValRS/IleRS/LeuRS editing domain"/>
    <property type="match status" value="1"/>
</dbReference>
<keyword evidence="15" id="KW-0175">Coiled coil</keyword>
<dbReference type="GO" id="GO:0004832">
    <property type="term" value="F:valine-tRNA ligase activity"/>
    <property type="evidence" value="ECO:0007669"/>
    <property type="project" value="UniProtKB-EC"/>
</dbReference>
<dbReference type="SUPFAM" id="SSF47323">
    <property type="entry name" value="Anticodon-binding domain of a subclass of class I aminoacyl-tRNA synthetases"/>
    <property type="match status" value="1"/>
</dbReference>
<comment type="catalytic activity">
    <reaction evidence="13">
        <text>tRNA(Val) + L-valine + ATP = L-valyl-tRNA(Val) + AMP + diphosphate</text>
        <dbReference type="Rhea" id="RHEA:10704"/>
        <dbReference type="Rhea" id="RHEA-COMP:9672"/>
        <dbReference type="Rhea" id="RHEA-COMP:9708"/>
        <dbReference type="ChEBI" id="CHEBI:30616"/>
        <dbReference type="ChEBI" id="CHEBI:33019"/>
        <dbReference type="ChEBI" id="CHEBI:57762"/>
        <dbReference type="ChEBI" id="CHEBI:78442"/>
        <dbReference type="ChEBI" id="CHEBI:78537"/>
        <dbReference type="ChEBI" id="CHEBI:456215"/>
        <dbReference type="EC" id="6.1.1.9"/>
    </reaction>
</comment>
<dbReference type="FunFam" id="3.40.50.620:FF:000078">
    <property type="entry name" value="Valine--tRNA ligase, mitochondrial"/>
    <property type="match status" value="1"/>
</dbReference>
<proteinExistence type="inferred from homology"/>
<evidence type="ECO:0000259" key="16">
    <source>
        <dbReference type="Pfam" id="PF00133"/>
    </source>
</evidence>
<evidence type="ECO:0000256" key="7">
    <source>
        <dbReference type="ARBA" id="ARBA00022741"/>
    </source>
</evidence>